<name>A0A1M5K937_9BACT</name>
<keyword evidence="3" id="KW-1185">Reference proteome</keyword>
<accession>A0A1M5K937</accession>
<evidence type="ECO:0008006" key="4">
    <source>
        <dbReference type="Google" id="ProtNLM"/>
    </source>
</evidence>
<reference evidence="2 3" key="1">
    <citation type="submission" date="2016-11" db="EMBL/GenBank/DDBJ databases">
        <authorList>
            <person name="Jaros S."/>
            <person name="Januszkiewicz K."/>
            <person name="Wedrychowicz H."/>
        </authorList>
    </citation>
    <scope>NUCLEOTIDE SEQUENCE [LARGE SCALE GENOMIC DNA]</scope>
    <source>
        <strain evidence="2 3">DSM 24574</strain>
    </source>
</reference>
<feature type="chain" id="PRO_5012793405" description="Metallo-peptidase family M12B Reprolysin-like" evidence="1">
    <location>
        <begin position="27"/>
        <end position="494"/>
    </location>
</feature>
<dbReference type="OrthoDB" id="785995at2"/>
<evidence type="ECO:0000256" key="1">
    <source>
        <dbReference type="SAM" id="SignalP"/>
    </source>
</evidence>
<keyword evidence="1" id="KW-0732">Signal</keyword>
<organism evidence="2 3">
    <name type="scientific">Chryseolinea serpens</name>
    <dbReference type="NCBI Taxonomy" id="947013"/>
    <lineage>
        <taxon>Bacteria</taxon>
        <taxon>Pseudomonadati</taxon>
        <taxon>Bacteroidota</taxon>
        <taxon>Cytophagia</taxon>
        <taxon>Cytophagales</taxon>
        <taxon>Fulvivirgaceae</taxon>
        <taxon>Chryseolinea</taxon>
    </lineage>
</organism>
<dbReference type="RefSeq" id="WP_073130771.1">
    <property type="nucleotide sequence ID" value="NZ_FQWQ01000001.1"/>
</dbReference>
<evidence type="ECO:0000313" key="3">
    <source>
        <dbReference type="Proteomes" id="UP000184212"/>
    </source>
</evidence>
<dbReference type="Proteomes" id="UP000184212">
    <property type="component" value="Unassembled WGS sequence"/>
</dbReference>
<protein>
    <recommendedName>
        <fullName evidence="4">Metallo-peptidase family M12B Reprolysin-like</fullName>
    </recommendedName>
</protein>
<proteinExistence type="predicted"/>
<evidence type="ECO:0000313" key="2">
    <source>
        <dbReference type="EMBL" id="SHG49100.1"/>
    </source>
</evidence>
<dbReference type="AlphaFoldDB" id="A0A1M5K937"/>
<dbReference type="EMBL" id="FQWQ01000001">
    <property type="protein sequence ID" value="SHG49100.1"/>
    <property type="molecule type" value="Genomic_DNA"/>
</dbReference>
<sequence length="494" mass="53153">MTPLISTCCRRLLCSLLLLIPLSGYAQLKPKPTLDYYLRWCYPVVELIPVEIPPIKIPVGCEVVDCCPGCPGPPIDWRINVLGELPVNVLLNAANVPGDIMEKLEMKGVEKKENMLRLSKGESMIRGFPKDTGKRPAVLSLQLELDKGALEKMSAMQGDKADGKTGDAPEVSIEIQVDQYSGDYRVNQFRALYTITWRCRWYPPLGTNDKIDIDANVSNDNAIVLVDARDASSTCLDDAVFRGSDIVGVGNLLTNAPCQSEVSIFSDDNAMEFHENVTTWTNAAGDVHHAPLQPIIVAPVSVWIAQPGGLTRAQNDINRANQLYNVMNSGVIFNPTFTDVSANTQATALITTGFGCSGTEITNLTGSTFFTANRLNVYYANGILAGSNRGFNCNANQNISFIGTSADNESTAHEIGHAFSLGHSNSVSGIPTTNLMITGGTGRNSITIGQAFRINLNPGSRLNANGTRTGGTRTCADGTTSITCPALSFDVTPR</sequence>
<dbReference type="SUPFAM" id="SSF55486">
    <property type="entry name" value="Metalloproteases ('zincins'), catalytic domain"/>
    <property type="match status" value="1"/>
</dbReference>
<gene>
    <name evidence="2" type="ORF">SAMN04488109_0501</name>
</gene>
<feature type="signal peptide" evidence="1">
    <location>
        <begin position="1"/>
        <end position="26"/>
    </location>
</feature>